<evidence type="ECO:0000256" key="1">
    <source>
        <dbReference type="SAM" id="SignalP"/>
    </source>
</evidence>
<sequence>MLKMFSHSLMFSSASIVTFVLLLNGCASYCNWDYGYESTLVAFRTTNPAKLNVVAQLESLGCGEYYTTYPAQCQGYYLRNISRTIAMGCYRRFSYPGPNYRSWSMQIPGLRRRSSWNYFWSRTFMCPRTRSRSTVRLILQLPARLTGALFSFLI</sequence>
<keyword evidence="3" id="KW-1185">Reference proteome</keyword>
<dbReference type="OrthoDB" id="8043478at2759"/>
<dbReference type="AlphaFoldDB" id="B4LNL2"/>
<reference evidence="2 3" key="1">
    <citation type="journal article" date="2007" name="Nature">
        <title>Evolution of genes and genomes on the Drosophila phylogeny.</title>
        <authorList>
            <consortium name="Drosophila 12 Genomes Consortium"/>
            <person name="Clark A.G."/>
            <person name="Eisen M.B."/>
            <person name="Smith D.R."/>
            <person name="Bergman C.M."/>
            <person name="Oliver B."/>
            <person name="Markow T.A."/>
            <person name="Kaufman T.C."/>
            <person name="Kellis M."/>
            <person name="Gelbart W."/>
            <person name="Iyer V.N."/>
            <person name="Pollard D.A."/>
            <person name="Sackton T.B."/>
            <person name="Larracuente A.M."/>
            <person name="Singh N.D."/>
            <person name="Abad J.P."/>
            <person name="Abt D.N."/>
            <person name="Adryan B."/>
            <person name="Aguade M."/>
            <person name="Akashi H."/>
            <person name="Anderson W.W."/>
            <person name="Aquadro C.F."/>
            <person name="Ardell D.H."/>
            <person name="Arguello R."/>
            <person name="Artieri C.G."/>
            <person name="Barbash D.A."/>
            <person name="Barker D."/>
            <person name="Barsanti P."/>
            <person name="Batterham P."/>
            <person name="Batzoglou S."/>
            <person name="Begun D."/>
            <person name="Bhutkar A."/>
            <person name="Blanco E."/>
            <person name="Bosak S.A."/>
            <person name="Bradley R.K."/>
            <person name="Brand A.D."/>
            <person name="Brent M.R."/>
            <person name="Brooks A.N."/>
            <person name="Brown R.H."/>
            <person name="Butlin R.K."/>
            <person name="Caggese C."/>
            <person name="Calvi B.R."/>
            <person name="Bernardo de Carvalho A."/>
            <person name="Caspi A."/>
            <person name="Castrezana S."/>
            <person name="Celniker S.E."/>
            <person name="Chang J.L."/>
            <person name="Chapple C."/>
            <person name="Chatterji S."/>
            <person name="Chinwalla A."/>
            <person name="Civetta A."/>
            <person name="Clifton S.W."/>
            <person name="Comeron J.M."/>
            <person name="Costello J.C."/>
            <person name="Coyne J.A."/>
            <person name="Daub J."/>
            <person name="David R.G."/>
            <person name="Delcher A.L."/>
            <person name="Delehaunty K."/>
            <person name="Do C.B."/>
            <person name="Ebling H."/>
            <person name="Edwards K."/>
            <person name="Eickbush T."/>
            <person name="Evans J.D."/>
            <person name="Filipski A."/>
            <person name="Findeiss S."/>
            <person name="Freyhult E."/>
            <person name="Fulton L."/>
            <person name="Fulton R."/>
            <person name="Garcia A.C."/>
            <person name="Gardiner A."/>
            <person name="Garfield D.A."/>
            <person name="Garvin B.E."/>
            <person name="Gibson G."/>
            <person name="Gilbert D."/>
            <person name="Gnerre S."/>
            <person name="Godfrey J."/>
            <person name="Good R."/>
            <person name="Gotea V."/>
            <person name="Gravely B."/>
            <person name="Greenberg A.J."/>
            <person name="Griffiths-Jones S."/>
            <person name="Gross S."/>
            <person name="Guigo R."/>
            <person name="Gustafson E.A."/>
            <person name="Haerty W."/>
            <person name="Hahn M.W."/>
            <person name="Halligan D.L."/>
            <person name="Halpern A.L."/>
            <person name="Halter G.M."/>
            <person name="Han M.V."/>
            <person name="Heger A."/>
            <person name="Hillier L."/>
            <person name="Hinrichs A.S."/>
            <person name="Holmes I."/>
            <person name="Hoskins R.A."/>
            <person name="Hubisz M.J."/>
            <person name="Hultmark D."/>
            <person name="Huntley M.A."/>
            <person name="Jaffe D.B."/>
            <person name="Jagadeeshan S."/>
            <person name="Jeck W.R."/>
            <person name="Johnson J."/>
            <person name="Jones C.D."/>
            <person name="Jordan W.C."/>
            <person name="Karpen G.H."/>
            <person name="Kataoka E."/>
            <person name="Keightley P.D."/>
            <person name="Kheradpour P."/>
            <person name="Kirkness E.F."/>
            <person name="Koerich L.B."/>
            <person name="Kristiansen K."/>
            <person name="Kudrna D."/>
            <person name="Kulathinal R.J."/>
            <person name="Kumar S."/>
            <person name="Kwok R."/>
            <person name="Lander E."/>
            <person name="Langley C.H."/>
            <person name="Lapoint R."/>
            <person name="Lazzaro B.P."/>
            <person name="Lee S.J."/>
            <person name="Levesque L."/>
            <person name="Li R."/>
            <person name="Lin C.F."/>
            <person name="Lin M.F."/>
            <person name="Lindblad-Toh K."/>
            <person name="Llopart A."/>
            <person name="Long M."/>
            <person name="Low L."/>
            <person name="Lozovsky E."/>
            <person name="Lu J."/>
            <person name="Luo M."/>
            <person name="Machado C.A."/>
            <person name="Makalowski W."/>
            <person name="Marzo M."/>
            <person name="Matsuda M."/>
            <person name="Matzkin L."/>
            <person name="McAllister B."/>
            <person name="McBride C.S."/>
            <person name="McKernan B."/>
            <person name="McKernan K."/>
            <person name="Mendez-Lago M."/>
            <person name="Minx P."/>
            <person name="Mollenhauer M.U."/>
            <person name="Montooth K."/>
            <person name="Mount S.M."/>
            <person name="Mu X."/>
            <person name="Myers E."/>
            <person name="Negre B."/>
            <person name="Newfeld S."/>
            <person name="Nielsen R."/>
            <person name="Noor M.A."/>
            <person name="O'Grady P."/>
            <person name="Pachter L."/>
            <person name="Papaceit M."/>
            <person name="Parisi M.J."/>
            <person name="Parisi M."/>
            <person name="Parts L."/>
            <person name="Pedersen J.S."/>
            <person name="Pesole G."/>
            <person name="Phillippy A.M."/>
            <person name="Ponting C.P."/>
            <person name="Pop M."/>
            <person name="Porcelli D."/>
            <person name="Powell J.R."/>
            <person name="Prohaska S."/>
            <person name="Pruitt K."/>
            <person name="Puig M."/>
            <person name="Quesneville H."/>
            <person name="Ram K.R."/>
            <person name="Rand D."/>
            <person name="Rasmussen M.D."/>
            <person name="Reed L.K."/>
            <person name="Reenan R."/>
            <person name="Reily A."/>
            <person name="Remington K.A."/>
            <person name="Rieger T.T."/>
            <person name="Ritchie M.G."/>
            <person name="Robin C."/>
            <person name="Rogers Y.H."/>
            <person name="Rohde C."/>
            <person name="Rozas J."/>
            <person name="Rubenfield M.J."/>
            <person name="Ruiz A."/>
            <person name="Russo S."/>
            <person name="Salzberg S.L."/>
            <person name="Sanchez-Gracia A."/>
            <person name="Saranga D.J."/>
            <person name="Sato H."/>
            <person name="Schaeffer S.W."/>
            <person name="Schatz M.C."/>
            <person name="Schlenke T."/>
            <person name="Schwartz R."/>
            <person name="Segarra C."/>
            <person name="Singh R.S."/>
            <person name="Sirot L."/>
            <person name="Sirota M."/>
            <person name="Sisneros N.B."/>
            <person name="Smith C.D."/>
            <person name="Smith T.F."/>
            <person name="Spieth J."/>
            <person name="Stage D.E."/>
            <person name="Stark A."/>
            <person name="Stephan W."/>
            <person name="Strausberg R.L."/>
            <person name="Strempel S."/>
            <person name="Sturgill D."/>
            <person name="Sutton G."/>
            <person name="Sutton G.G."/>
            <person name="Tao W."/>
            <person name="Teichmann S."/>
            <person name="Tobari Y.N."/>
            <person name="Tomimura Y."/>
            <person name="Tsolas J.M."/>
            <person name="Valente V.L."/>
            <person name="Venter E."/>
            <person name="Venter J.C."/>
            <person name="Vicario S."/>
            <person name="Vieira F.G."/>
            <person name="Vilella A.J."/>
            <person name="Villasante A."/>
            <person name="Walenz B."/>
            <person name="Wang J."/>
            <person name="Wasserman M."/>
            <person name="Watts T."/>
            <person name="Wilson D."/>
            <person name="Wilson R.K."/>
            <person name="Wing R.A."/>
            <person name="Wolfner M.F."/>
            <person name="Wong A."/>
            <person name="Wong G.K."/>
            <person name="Wu C.I."/>
            <person name="Wu G."/>
            <person name="Yamamoto D."/>
            <person name="Yang H.P."/>
            <person name="Yang S.P."/>
            <person name="Yorke J.A."/>
            <person name="Yoshida K."/>
            <person name="Zdobnov E."/>
            <person name="Zhang P."/>
            <person name="Zhang Y."/>
            <person name="Zimin A.V."/>
            <person name="Baldwin J."/>
            <person name="Abdouelleil A."/>
            <person name="Abdulkadir J."/>
            <person name="Abebe A."/>
            <person name="Abera B."/>
            <person name="Abreu J."/>
            <person name="Acer S.C."/>
            <person name="Aftuck L."/>
            <person name="Alexander A."/>
            <person name="An P."/>
            <person name="Anderson E."/>
            <person name="Anderson S."/>
            <person name="Arachi H."/>
            <person name="Azer M."/>
            <person name="Bachantsang P."/>
            <person name="Barry A."/>
            <person name="Bayul T."/>
            <person name="Berlin A."/>
            <person name="Bessette D."/>
            <person name="Bloom T."/>
            <person name="Blye J."/>
            <person name="Boguslavskiy L."/>
            <person name="Bonnet C."/>
            <person name="Boukhgalter B."/>
            <person name="Bourzgui I."/>
            <person name="Brown A."/>
            <person name="Cahill P."/>
            <person name="Channer S."/>
            <person name="Cheshatsang Y."/>
            <person name="Chuda L."/>
            <person name="Citroen M."/>
            <person name="Collymore A."/>
            <person name="Cooke P."/>
            <person name="Costello M."/>
            <person name="D'Aco K."/>
            <person name="Daza R."/>
            <person name="De Haan G."/>
            <person name="DeGray S."/>
            <person name="DeMaso C."/>
            <person name="Dhargay N."/>
            <person name="Dooley K."/>
            <person name="Dooley E."/>
            <person name="Doricent M."/>
            <person name="Dorje P."/>
            <person name="Dorjee K."/>
            <person name="Dupes A."/>
            <person name="Elong R."/>
            <person name="Falk J."/>
            <person name="Farina A."/>
            <person name="Faro S."/>
            <person name="Ferguson D."/>
            <person name="Fisher S."/>
            <person name="Foley C.D."/>
            <person name="Franke A."/>
            <person name="Friedrich D."/>
            <person name="Gadbois L."/>
            <person name="Gearin G."/>
            <person name="Gearin C.R."/>
            <person name="Giannoukos G."/>
            <person name="Goode T."/>
            <person name="Graham J."/>
            <person name="Grandbois E."/>
            <person name="Grewal S."/>
            <person name="Gyaltsen K."/>
            <person name="Hafez N."/>
            <person name="Hagos B."/>
            <person name="Hall J."/>
            <person name="Henson C."/>
            <person name="Hollinger A."/>
            <person name="Honan T."/>
            <person name="Huard M.D."/>
            <person name="Hughes L."/>
            <person name="Hurhula B."/>
            <person name="Husby M.E."/>
            <person name="Kamat A."/>
            <person name="Kanga B."/>
            <person name="Kashin S."/>
            <person name="Khazanovich D."/>
            <person name="Kisner P."/>
            <person name="Lance K."/>
            <person name="Lara M."/>
            <person name="Lee W."/>
            <person name="Lennon N."/>
            <person name="Letendre F."/>
            <person name="LeVine R."/>
            <person name="Lipovsky A."/>
            <person name="Liu X."/>
            <person name="Liu J."/>
            <person name="Liu S."/>
            <person name="Lokyitsang T."/>
            <person name="Lokyitsang Y."/>
            <person name="Lubonja R."/>
            <person name="Lui A."/>
            <person name="MacDonald P."/>
            <person name="Magnisalis V."/>
            <person name="Maru K."/>
            <person name="Matthews C."/>
            <person name="McCusker W."/>
            <person name="McDonough S."/>
            <person name="Mehta T."/>
            <person name="Meldrim J."/>
            <person name="Meneus L."/>
            <person name="Mihai O."/>
            <person name="Mihalev A."/>
            <person name="Mihova T."/>
            <person name="Mittelman R."/>
            <person name="Mlenga V."/>
            <person name="Montmayeur A."/>
            <person name="Mulrain L."/>
            <person name="Navidi A."/>
            <person name="Naylor J."/>
            <person name="Negash T."/>
            <person name="Nguyen T."/>
            <person name="Nguyen N."/>
            <person name="Nicol R."/>
            <person name="Norbu C."/>
            <person name="Norbu N."/>
            <person name="Novod N."/>
            <person name="O'Neill B."/>
            <person name="Osman S."/>
            <person name="Markiewicz E."/>
            <person name="Oyono O.L."/>
            <person name="Patti C."/>
            <person name="Phunkhang P."/>
            <person name="Pierre F."/>
            <person name="Priest M."/>
            <person name="Raghuraman S."/>
            <person name="Rege F."/>
            <person name="Reyes R."/>
            <person name="Rise C."/>
            <person name="Rogov P."/>
            <person name="Ross K."/>
            <person name="Ryan E."/>
            <person name="Settipalli S."/>
            <person name="Shea T."/>
            <person name="Sherpa N."/>
            <person name="Shi L."/>
            <person name="Shih D."/>
            <person name="Sparrow T."/>
            <person name="Spaulding J."/>
            <person name="Stalker J."/>
            <person name="Stange-Thomann N."/>
            <person name="Stavropoulos S."/>
            <person name="Stone C."/>
            <person name="Strader C."/>
            <person name="Tesfaye S."/>
            <person name="Thomson T."/>
            <person name="Thoulutsang Y."/>
            <person name="Thoulutsang D."/>
            <person name="Topham K."/>
            <person name="Topping I."/>
            <person name="Tsamla T."/>
            <person name="Vassiliev H."/>
            <person name="Vo A."/>
            <person name="Wangchuk T."/>
            <person name="Wangdi T."/>
            <person name="Weiand M."/>
            <person name="Wilkinson J."/>
            <person name="Wilson A."/>
            <person name="Yadav S."/>
            <person name="Young G."/>
            <person name="Yu Q."/>
            <person name="Zembek L."/>
            <person name="Zhong D."/>
            <person name="Zimmer A."/>
            <person name="Zwirko Z."/>
            <person name="Jaffe D.B."/>
            <person name="Alvarez P."/>
            <person name="Brockman W."/>
            <person name="Butler J."/>
            <person name="Chin C."/>
            <person name="Gnerre S."/>
            <person name="Grabherr M."/>
            <person name="Kleber M."/>
            <person name="Mauceli E."/>
            <person name="MacCallum I."/>
        </authorList>
    </citation>
    <scope>NUCLEOTIDE SEQUENCE [LARGE SCALE GENOMIC DNA]</scope>
    <source>
        <strain evidence="3">Tucson 15010-1051.87</strain>
    </source>
</reference>
<gene>
    <name evidence="2" type="primary">Dvir\GJ19883</name>
    <name evidence="2" type="ORF">Dvir_GJ19883</name>
</gene>
<feature type="signal peptide" evidence="1">
    <location>
        <begin position="1"/>
        <end position="28"/>
    </location>
</feature>
<feature type="chain" id="PRO_5006457335" evidence="1">
    <location>
        <begin position="29"/>
        <end position="154"/>
    </location>
</feature>
<proteinExistence type="predicted"/>
<dbReference type="HOGENOM" id="CLU_1733424_0_0_1"/>
<dbReference type="KEGG" id="dvi:6625346"/>
<accession>B4LNL2</accession>
<evidence type="ECO:0000313" key="3">
    <source>
        <dbReference type="Proteomes" id="UP000008792"/>
    </source>
</evidence>
<dbReference type="InParanoid" id="B4LNL2"/>
<organism evidence="2 3">
    <name type="scientific">Drosophila virilis</name>
    <name type="common">Fruit fly</name>
    <dbReference type="NCBI Taxonomy" id="7244"/>
    <lineage>
        <taxon>Eukaryota</taxon>
        <taxon>Metazoa</taxon>
        <taxon>Ecdysozoa</taxon>
        <taxon>Arthropoda</taxon>
        <taxon>Hexapoda</taxon>
        <taxon>Insecta</taxon>
        <taxon>Pterygota</taxon>
        <taxon>Neoptera</taxon>
        <taxon>Endopterygota</taxon>
        <taxon>Diptera</taxon>
        <taxon>Brachycera</taxon>
        <taxon>Muscomorpha</taxon>
        <taxon>Ephydroidea</taxon>
        <taxon>Drosophilidae</taxon>
        <taxon>Drosophila</taxon>
    </lineage>
</organism>
<evidence type="ECO:0000313" key="2">
    <source>
        <dbReference type="EMBL" id="EDW62192.2"/>
    </source>
</evidence>
<dbReference type="Proteomes" id="UP000008792">
    <property type="component" value="Unassembled WGS sequence"/>
</dbReference>
<keyword evidence="1" id="KW-0732">Signal</keyword>
<name>B4LNL2_DROVI</name>
<protein>
    <submittedName>
        <fullName evidence="2">Uncharacterized protein</fullName>
    </submittedName>
</protein>
<dbReference type="EMBL" id="CH940648">
    <property type="protein sequence ID" value="EDW62192.2"/>
    <property type="molecule type" value="Genomic_DNA"/>
</dbReference>